<dbReference type="AlphaFoldDB" id="A0A4V1J204"/>
<keyword evidence="3" id="KW-1185">Reference proteome</keyword>
<accession>A0A4V1J204</accession>
<dbReference type="EMBL" id="KZ989316">
    <property type="protein sequence ID" value="RKP26869.1"/>
    <property type="molecule type" value="Genomic_DNA"/>
</dbReference>
<evidence type="ECO:0000313" key="3">
    <source>
        <dbReference type="Proteomes" id="UP000278143"/>
    </source>
</evidence>
<keyword evidence="1" id="KW-0732">Signal</keyword>
<dbReference type="Proteomes" id="UP000278143">
    <property type="component" value="Unassembled WGS sequence"/>
</dbReference>
<evidence type="ECO:0000256" key="1">
    <source>
        <dbReference type="SAM" id="SignalP"/>
    </source>
</evidence>
<feature type="signal peptide" evidence="1">
    <location>
        <begin position="1"/>
        <end position="21"/>
    </location>
</feature>
<reference evidence="3" key="1">
    <citation type="journal article" date="2018" name="Nat. Microbiol.">
        <title>Leveraging single-cell genomics to expand the fungal tree of life.</title>
        <authorList>
            <person name="Ahrendt S.R."/>
            <person name="Quandt C.A."/>
            <person name="Ciobanu D."/>
            <person name="Clum A."/>
            <person name="Salamov A."/>
            <person name="Andreopoulos B."/>
            <person name="Cheng J.F."/>
            <person name="Woyke T."/>
            <person name="Pelin A."/>
            <person name="Henrissat B."/>
            <person name="Reynolds N.K."/>
            <person name="Benny G.L."/>
            <person name="Smith M.E."/>
            <person name="James T.Y."/>
            <person name="Grigoriev I.V."/>
        </authorList>
    </citation>
    <scope>NUCLEOTIDE SEQUENCE [LARGE SCALE GENOMIC DNA]</scope>
    <source>
        <strain evidence="3">Benny S71-1</strain>
    </source>
</reference>
<dbReference type="OrthoDB" id="2413749at2759"/>
<protein>
    <submittedName>
        <fullName evidence="2">Uncharacterized protein</fullName>
    </submittedName>
</protein>
<name>A0A4V1J204_9FUNG</name>
<gene>
    <name evidence="2" type="ORF">SYNPS1DRAFT_27454</name>
</gene>
<evidence type="ECO:0000313" key="2">
    <source>
        <dbReference type="EMBL" id="RKP26869.1"/>
    </source>
</evidence>
<sequence length="632" mass="71408">MRYLACGLLYARLLILDYCLNVPGSMDTFDSRRWLLLQAATPVFNDVFAALFRRIADLFHGTSTLGSRIIDITQRMFDKVQQQLYGRPTASPLKQPRFILALDDAQKLNRHYNTSFEDTTGNKGQSVAAPILHAFRRIVNPGSPYKICVMPSGTGLSRYELEHFRGASADDKEEPNDHEESEEAGMIKYFPGWADEDAVFAYVKRLGQAVDDRARARLDELFQPHVIWQLYCHLHGRFRPLVATIERIIEAGDPSRWADVIKSCTNCLTTVDVLHDPALRMQMAGGYCLELQQMVERVKSGEATPYPSLSKDTFVQYRALMNALEYATRAYTTKGSFLVCPLEIPELVEAAVGRLQVVRGERCTVIDEPLAFKALDNYLQAKDPTYCAFHQKYFAMLPDEASRGKYWKYIVPTNLMNIFHDRVVPTALFAEGKPPHAIFQHRAMIVGHGNARQMVDYRDVTMRQFLDAHVHHGSACEGGVMPPFYIAKPHKSGPSIVFVVRFMDGAAAHPNGIICPVFVQLSYGQELYYDDDDDDARETAAQAEKHAEHDIDISAYCAQSGCFISLAVTYPAPIVDLFDKQPLAMQHSTDIAKIDLTIDRRNIGRLFDPEHVRVVEQVNTLKEKGPTEFRRA</sequence>
<proteinExistence type="predicted"/>
<feature type="chain" id="PRO_5020367392" evidence="1">
    <location>
        <begin position="22"/>
        <end position="632"/>
    </location>
</feature>
<organism evidence="2 3">
    <name type="scientific">Syncephalis pseudoplumigaleata</name>
    <dbReference type="NCBI Taxonomy" id="1712513"/>
    <lineage>
        <taxon>Eukaryota</taxon>
        <taxon>Fungi</taxon>
        <taxon>Fungi incertae sedis</taxon>
        <taxon>Zoopagomycota</taxon>
        <taxon>Zoopagomycotina</taxon>
        <taxon>Zoopagomycetes</taxon>
        <taxon>Zoopagales</taxon>
        <taxon>Piptocephalidaceae</taxon>
        <taxon>Syncephalis</taxon>
    </lineage>
</organism>